<evidence type="ECO:0000256" key="9">
    <source>
        <dbReference type="ARBA" id="ARBA00072883"/>
    </source>
</evidence>
<keyword evidence="19" id="KW-1185">Reference proteome</keyword>
<dbReference type="GO" id="GO:0000287">
    <property type="term" value="F:magnesium ion binding"/>
    <property type="evidence" value="ECO:0007669"/>
    <property type="project" value="UniProtKB-UniRule"/>
</dbReference>
<evidence type="ECO:0000256" key="12">
    <source>
        <dbReference type="ARBA" id="ARBA00081560"/>
    </source>
</evidence>
<reference evidence="18 19" key="1">
    <citation type="journal article" date="2014" name="Appl. Environ. Microbiol.">
        <title>Gut symbionts from distinct hosts exhibit genotoxic activity via divergent colibactin biosynthetic pathways.</title>
        <authorList>
            <person name="Engel P."/>
            <person name="Vizcaino M.I."/>
            <person name="Crawford J.M."/>
        </authorList>
    </citation>
    <scope>NUCLEOTIDE SEQUENCE [LARGE SCALE GENOMIC DNA]</scope>
    <source>
        <strain evidence="18 19">PEB0191</strain>
    </source>
</reference>
<feature type="binding site" evidence="13">
    <location>
        <position position="491"/>
    </location>
    <ligand>
        <name>meso-2,6-diaminopimelate</name>
        <dbReference type="ChEBI" id="CHEBI:57791"/>
    </ligand>
</feature>
<dbReference type="SUPFAM" id="SSF53244">
    <property type="entry name" value="MurD-like peptide ligases, peptide-binding domain"/>
    <property type="match status" value="1"/>
</dbReference>
<evidence type="ECO:0000256" key="14">
    <source>
        <dbReference type="RuleBase" id="RU004135"/>
    </source>
</evidence>
<comment type="caution">
    <text evidence="13">Lacks conserved residue(s) required for the propagation of feature annotation.</text>
</comment>
<dbReference type="NCBIfam" id="TIGR01085">
    <property type="entry name" value="murE"/>
    <property type="match status" value="1"/>
</dbReference>
<feature type="binding site" evidence="13">
    <location>
        <position position="205"/>
    </location>
    <ligand>
        <name>UDP-N-acetyl-alpha-D-muramoyl-L-alanyl-D-glutamate</name>
        <dbReference type="ChEBI" id="CHEBI:83900"/>
    </ligand>
</feature>
<keyword evidence="2 13" id="KW-0132">Cell division</keyword>
<feature type="binding site" evidence="13">
    <location>
        <position position="203"/>
    </location>
    <ligand>
        <name>UDP-N-acetyl-alpha-D-muramoyl-L-alanyl-D-glutamate</name>
        <dbReference type="ChEBI" id="CHEBI:83900"/>
    </ligand>
</feature>
<evidence type="ECO:0000256" key="11">
    <source>
        <dbReference type="ARBA" id="ARBA00076158"/>
    </source>
</evidence>
<dbReference type="InterPro" id="IPR000713">
    <property type="entry name" value="Mur_ligase_N"/>
</dbReference>
<keyword evidence="5 13" id="KW-0131">Cell cycle</keyword>
<keyword evidence="3 13" id="KW-0133">Cell shape</keyword>
<dbReference type="InterPro" id="IPR036565">
    <property type="entry name" value="Mur-like_cat_sf"/>
</dbReference>
<evidence type="ECO:0000256" key="8">
    <source>
        <dbReference type="ARBA" id="ARBA00066633"/>
    </source>
</evidence>
<dbReference type="NCBIfam" id="NF001123">
    <property type="entry name" value="PRK00139.1-1"/>
    <property type="match status" value="1"/>
</dbReference>
<evidence type="ECO:0000256" key="10">
    <source>
        <dbReference type="ARBA" id="ARBA00075482"/>
    </source>
</evidence>
<feature type="modified residue" description="N6-carboxylysine" evidence="13">
    <location>
        <position position="237"/>
    </location>
</feature>
<dbReference type="RefSeq" id="WP_039105332.1">
    <property type="nucleotide sequence ID" value="NZ_CP009056.1"/>
</dbReference>
<dbReference type="Pfam" id="PF01225">
    <property type="entry name" value="Mur_ligase"/>
    <property type="match status" value="1"/>
</dbReference>
<feature type="binding site" evidence="13">
    <location>
        <begin position="128"/>
        <end position="134"/>
    </location>
    <ligand>
        <name>ATP</name>
        <dbReference type="ChEBI" id="CHEBI:30616"/>
    </ligand>
</feature>
<dbReference type="InterPro" id="IPR035911">
    <property type="entry name" value="MurE/MurF_N"/>
</dbReference>
<dbReference type="EMBL" id="CP009056">
    <property type="protein sequence ID" value="AJA45532.1"/>
    <property type="molecule type" value="Genomic_DNA"/>
</dbReference>
<comment type="catalytic activity">
    <reaction evidence="7 13">
        <text>UDP-N-acetyl-alpha-D-muramoyl-L-alanyl-D-glutamate + meso-2,6-diaminopimelate + ATP = UDP-N-acetyl-alpha-D-muramoyl-L-alanyl-gamma-D-glutamyl-meso-2,6-diaminopimelate + ADP + phosphate + H(+)</text>
        <dbReference type="Rhea" id="RHEA:23676"/>
        <dbReference type="ChEBI" id="CHEBI:15378"/>
        <dbReference type="ChEBI" id="CHEBI:30616"/>
        <dbReference type="ChEBI" id="CHEBI:43474"/>
        <dbReference type="ChEBI" id="CHEBI:57791"/>
        <dbReference type="ChEBI" id="CHEBI:83900"/>
        <dbReference type="ChEBI" id="CHEBI:83905"/>
        <dbReference type="ChEBI" id="CHEBI:456216"/>
        <dbReference type="EC" id="6.3.2.13"/>
    </reaction>
</comment>
<sequence>MAYYNLQRLIDYFNISLDEDGLDTQNKGHIQHLRIDSRLVESDDLFIALKGHTVDGCQFIPQAIEAGAIAVLVETDNCQQHRQVDYYSFQHRKIPLFYIFELSKQLSAFANHFYDYPSEKMPVIGITGTNGKTTISHLVAQWATLLNYKSAMLGTLGNGIYNQLEPSVNTTSSPVEIQSYLADFYKQNVKLVAMEVSSHGLVQNRVKDITFAASLFTNLSRDHLDFHNTMQAYQQAKWSLFTPNKAESAVKSTGKRIINFDDHVGQQWITILDEVIVVSAKPENLAEIKTLKQPYVGVSHLTYHDKGVNISLESSYGSAQFNSALYGAFNVSNLLLAFSALIALDYSFDDLIKTVEQLLPVCGRMEIFSAPDKATVVIDYAHTPDALDKALAAVKDHCHGALWVIFGCGGDRDKGKRPLMAKIAEYYSDHVIVANDNPRTEDQDAIIADIHQGFIQPDKTVVIKDRQQAIHYAIAHSNTNDIIVVAGKGHEDYQIIGKQKHHYSDRETVCQILGIAL</sequence>
<dbReference type="InterPro" id="IPR013221">
    <property type="entry name" value="Mur_ligase_cen"/>
</dbReference>
<dbReference type="NCBIfam" id="NF001126">
    <property type="entry name" value="PRK00139.1-4"/>
    <property type="match status" value="1"/>
</dbReference>
<accession>A0A0A7S3X2</accession>
<feature type="binding site" evidence="13">
    <location>
        <position position="169"/>
    </location>
    <ligand>
        <name>UDP-N-acetyl-alpha-D-muramoyl-L-alanyl-D-glutamate</name>
        <dbReference type="ChEBI" id="CHEBI:83900"/>
    </ligand>
</feature>
<keyword evidence="6 13" id="KW-0961">Cell wall biogenesis/degradation</keyword>
<dbReference type="Proteomes" id="UP000030901">
    <property type="component" value="Chromosome"/>
</dbReference>
<protein>
    <recommendedName>
        <fullName evidence="9 13">UDP-N-acetylmuramoyl-L-alanyl-D-glutamate--2,6-diaminopimelate ligase</fullName>
        <ecNumber evidence="8 13">6.3.2.13</ecNumber>
    </recommendedName>
    <alternativeName>
        <fullName evidence="10 13">Meso-A2pm-adding enzyme</fullName>
    </alternativeName>
    <alternativeName>
        <fullName evidence="11 13">Meso-diaminopimelate-adding enzyme</fullName>
    </alternativeName>
    <alternativeName>
        <fullName evidence="12 13">UDP-MurNAc-L-Ala-D-Glu:meso-diaminopimelate ligase</fullName>
    </alternativeName>
    <alternativeName>
        <fullName evidence="13">UDP-MurNAc-tripeptide synthetase</fullName>
    </alternativeName>
    <alternativeName>
        <fullName evidence="13">UDP-N-acetylmuramyl-tripeptide synthetase</fullName>
    </alternativeName>
</protein>
<dbReference type="KEGG" id="fpp:FPB0191_01716"/>
<evidence type="ECO:0000256" key="4">
    <source>
        <dbReference type="ARBA" id="ARBA00022984"/>
    </source>
</evidence>
<evidence type="ECO:0000256" key="7">
    <source>
        <dbReference type="ARBA" id="ARBA00050251"/>
    </source>
</evidence>
<feature type="binding site" evidence="13">
    <location>
        <position position="37"/>
    </location>
    <ligand>
        <name>UDP-N-acetyl-alpha-D-muramoyl-L-alanyl-D-glutamate</name>
        <dbReference type="ChEBI" id="CHEBI:83900"/>
    </ligand>
</feature>
<feature type="binding site" evidence="13">
    <location>
        <position position="487"/>
    </location>
    <ligand>
        <name>meso-2,6-diaminopimelate</name>
        <dbReference type="ChEBI" id="CHEBI:57791"/>
    </ligand>
</feature>
<keyword evidence="13" id="KW-0067">ATP-binding</keyword>
<dbReference type="GO" id="GO:0005524">
    <property type="term" value="F:ATP binding"/>
    <property type="evidence" value="ECO:0007669"/>
    <property type="project" value="UniProtKB-UniRule"/>
</dbReference>
<evidence type="ECO:0000313" key="19">
    <source>
        <dbReference type="Proteomes" id="UP000030901"/>
    </source>
</evidence>
<comment type="subcellular location">
    <subcellularLocation>
        <location evidence="13 14">Cytoplasm</location>
    </subcellularLocation>
</comment>
<feature type="binding site" evidence="13">
    <location>
        <position position="197"/>
    </location>
    <ligand>
        <name>UDP-N-acetyl-alpha-D-muramoyl-L-alanyl-D-glutamate</name>
        <dbReference type="ChEBI" id="CHEBI:83900"/>
    </ligand>
</feature>
<dbReference type="EC" id="6.3.2.13" evidence="8 13"/>
<feature type="binding site" evidence="13">
    <location>
        <begin position="436"/>
        <end position="439"/>
    </location>
    <ligand>
        <name>meso-2,6-diaminopimelate</name>
        <dbReference type="ChEBI" id="CHEBI:57791"/>
    </ligand>
</feature>
<evidence type="ECO:0000256" key="5">
    <source>
        <dbReference type="ARBA" id="ARBA00023306"/>
    </source>
</evidence>
<keyword evidence="13" id="KW-0547">Nucleotide-binding</keyword>
<comment type="similarity">
    <text evidence="1 13">Belongs to the MurCDEF family. MurE subfamily.</text>
</comment>
<dbReference type="UniPathway" id="UPA00219"/>
<dbReference type="GO" id="GO:0008765">
    <property type="term" value="F:UDP-N-acetylmuramoylalanyl-D-glutamate-2,6-diaminopimelate ligase activity"/>
    <property type="evidence" value="ECO:0007669"/>
    <property type="project" value="UniProtKB-UniRule"/>
</dbReference>
<evidence type="ECO:0000256" key="13">
    <source>
        <dbReference type="HAMAP-Rule" id="MF_00208"/>
    </source>
</evidence>
<dbReference type="GO" id="GO:0005737">
    <property type="term" value="C:cytoplasm"/>
    <property type="evidence" value="ECO:0007669"/>
    <property type="project" value="UniProtKB-SubCell"/>
</dbReference>
<proteinExistence type="inferred from homology"/>
<evidence type="ECO:0000256" key="1">
    <source>
        <dbReference type="ARBA" id="ARBA00005898"/>
    </source>
</evidence>
<keyword evidence="13" id="KW-0963">Cytoplasm</keyword>
<dbReference type="GO" id="GO:0008360">
    <property type="term" value="P:regulation of cell shape"/>
    <property type="evidence" value="ECO:0007669"/>
    <property type="project" value="UniProtKB-KW"/>
</dbReference>
<dbReference type="PANTHER" id="PTHR23135:SF4">
    <property type="entry name" value="UDP-N-ACETYLMURAMOYL-L-ALANYL-D-GLUTAMATE--2,6-DIAMINOPIMELATE LIGASE MURE HOMOLOG, CHLOROPLASTIC"/>
    <property type="match status" value="1"/>
</dbReference>
<comment type="cofactor">
    <cofactor evidence="13">
        <name>Mg(2+)</name>
        <dbReference type="ChEBI" id="CHEBI:18420"/>
    </cofactor>
</comment>
<comment type="PTM">
    <text evidence="13">Carboxylation is probably crucial for Mg(2+) binding and, consequently, for the gamma-phosphate positioning of ATP.</text>
</comment>
<dbReference type="InterPro" id="IPR005761">
    <property type="entry name" value="UDP-N-AcMur-Glu-dNH2Pim_ligase"/>
</dbReference>
<dbReference type="InterPro" id="IPR036615">
    <property type="entry name" value="Mur_ligase_C_dom_sf"/>
</dbReference>
<dbReference type="FunFam" id="3.90.190.20:FF:000006">
    <property type="entry name" value="UDP-N-acetylmuramoyl-L-alanyl-D-glutamate--2,6-diaminopimelate ligase"/>
    <property type="match status" value="1"/>
</dbReference>
<dbReference type="STRING" id="1267021.FPB0191_01716"/>
<keyword evidence="13 18" id="KW-0436">Ligase</keyword>
<feature type="binding site" evidence="13">
    <location>
        <begin position="170"/>
        <end position="171"/>
    </location>
    <ligand>
        <name>UDP-N-acetyl-alpha-D-muramoyl-L-alanyl-D-glutamate</name>
        <dbReference type="ChEBI" id="CHEBI:83900"/>
    </ligand>
</feature>
<evidence type="ECO:0000256" key="3">
    <source>
        <dbReference type="ARBA" id="ARBA00022960"/>
    </source>
</evidence>
<evidence type="ECO:0000259" key="17">
    <source>
        <dbReference type="Pfam" id="PF08245"/>
    </source>
</evidence>
<feature type="domain" description="Mur ligase N-terminal catalytic" evidence="15">
    <location>
        <begin position="29"/>
        <end position="114"/>
    </location>
</feature>
<feature type="domain" description="Mur ligase central" evidence="17">
    <location>
        <begin position="126"/>
        <end position="340"/>
    </location>
</feature>
<dbReference type="PANTHER" id="PTHR23135">
    <property type="entry name" value="MUR LIGASE FAMILY MEMBER"/>
    <property type="match status" value="1"/>
</dbReference>
<evidence type="ECO:0000256" key="6">
    <source>
        <dbReference type="ARBA" id="ARBA00023316"/>
    </source>
</evidence>
<dbReference type="Gene3D" id="3.40.1390.10">
    <property type="entry name" value="MurE/MurF, N-terminal domain"/>
    <property type="match status" value="1"/>
</dbReference>
<dbReference type="HAMAP" id="MF_00208">
    <property type="entry name" value="MurE"/>
    <property type="match status" value="1"/>
</dbReference>
<evidence type="ECO:0000259" key="15">
    <source>
        <dbReference type="Pfam" id="PF01225"/>
    </source>
</evidence>
<dbReference type="Pfam" id="PF02875">
    <property type="entry name" value="Mur_ligase_C"/>
    <property type="match status" value="1"/>
</dbReference>
<dbReference type="SUPFAM" id="SSF53623">
    <property type="entry name" value="MurD-like peptide ligases, catalytic domain"/>
    <property type="match status" value="1"/>
</dbReference>
<gene>
    <name evidence="13" type="primary">murE</name>
    <name evidence="18" type="ORF">FPB0191_01716</name>
</gene>
<evidence type="ECO:0000256" key="2">
    <source>
        <dbReference type="ARBA" id="ARBA00022618"/>
    </source>
</evidence>
<dbReference type="Pfam" id="PF08245">
    <property type="entry name" value="Mur_ligase_M"/>
    <property type="match status" value="1"/>
</dbReference>
<dbReference type="Gene3D" id="3.90.190.20">
    <property type="entry name" value="Mur ligase, C-terminal domain"/>
    <property type="match status" value="1"/>
</dbReference>
<dbReference type="InterPro" id="IPR004101">
    <property type="entry name" value="Mur_ligase_C"/>
</dbReference>
<dbReference type="GO" id="GO:0009252">
    <property type="term" value="P:peptidoglycan biosynthetic process"/>
    <property type="evidence" value="ECO:0007669"/>
    <property type="project" value="UniProtKB-UniRule"/>
</dbReference>
<organism evidence="18 19">
    <name type="scientific">Frischella perrara</name>
    <dbReference type="NCBI Taxonomy" id="1267021"/>
    <lineage>
        <taxon>Bacteria</taxon>
        <taxon>Pseudomonadati</taxon>
        <taxon>Pseudomonadota</taxon>
        <taxon>Gammaproteobacteria</taxon>
        <taxon>Orbales</taxon>
        <taxon>Orbaceae</taxon>
        <taxon>Frischella</taxon>
    </lineage>
</organism>
<dbReference type="Gene3D" id="3.40.1190.10">
    <property type="entry name" value="Mur-like, catalytic domain"/>
    <property type="match status" value="1"/>
</dbReference>
<dbReference type="SUPFAM" id="SSF63418">
    <property type="entry name" value="MurE/MurF N-terminal domain"/>
    <property type="match status" value="1"/>
</dbReference>
<feature type="short sequence motif" description="Meso-diaminopimelate recognition motif" evidence="13">
    <location>
        <begin position="436"/>
        <end position="439"/>
    </location>
</feature>
<dbReference type="OrthoDB" id="9800958at2"/>
<comment type="function">
    <text evidence="13">Catalyzes the addition of meso-diaminopimelic acid to the nucleotide precursor UDP-N-acetylmuramoyl-L-alanyl-D-glutamate (UMAG) in the biosynthesis of bacterial cell-wall peptidoglycan.</text>
</comment>
<evidence type="ECO:0000259" key="16">
    <source>
        <dbReference type="Pfam" id="PF02875"/>
    </source>
</evidence>
<dbReference type="GO" id="GO:0051301">
    <property type="term" value="P:cell division"/>
    <property type="evidence" value="ECO:0007669"/>
    <property type="project" value="UniProtKB-KW"/>
</dbReference>
<comment type="pathway">
    <text evidence="13 14">Cell wall biogenesis; peptidoglycan biosynthesis.</text>
</comment>
<dbReference type="AlphaFoldDB" id="A0A0A7S3X2"/>
<keyword evidence="13" id="KW-0460">Magnesium</keyword>
<evidence type="ECO:0000313" key="18">
    <source>
        <dbReference type="EMBL" id="AJA45532.1"/>
    </source>
</evidence>
<keyword evidence="4 13" id="KW-0573">Peptidoglycan synthesis</keyword>
<feature type="binding site" evidence="13">
    <location>
        <position position="412"/>
    </location>
    <ligand>
        <name>meso-2,6-diaminopimelate</name>
        <dbReference type="ChEBI" id="CHEBI:57791"/>
    </ligand>
</feature>
<name>A0A0A7S3X2_FRIPE</name>
<dbReference type="HOGENOM" id="CLU_022291_3_2_6"/>
<dbReference type="GO" id="GO:0071555">
    <property type="term" value="P:cell wall organization"/>
    <property type="evidence" value="ECO:0007669"/>
    <property type="project" value="UniProtKB-KW"/>
</dbReference>
<feature type="domain" description="Mur ligase C-terminal" evidence="16">
    <location>
        <begin position="363"/>
        <end position="489"/>
    </location>
</feature>